<evidence type="ECO:0000313" key="3">
    <source>
        <dbReference type="EMBL" id="KAH7282825.1"/>
    </source>
</evidence>
<dbReference type="AlphaFoldDB" id="A0A8T2QGY0"/>
<dbReference type="Proteomes" id="UP000825935">
    <property type="component" value="Chromosome 35"/>
</dbReference>
<dbReference type="EMBL" id="CM035440">
    <property type="protein sequence ID" value="KAH7282824.1"/>
    <property type="molecule type" value="Genomic_DNA"/>
</dbReference>
<protein>
    <submittedName>
        <fullName evidence="3">Uncharacterized protein</fullName>
    </submittedName>
</protein>
<sequence length="90" mass="10496">MKRMQRTRNLYGVYITIFLLALVLVISGLRNALRMGDDAVRRATQRRSWILPARVVQTGAPRRRLAYRPRHPYRRVPSSPNPIQNTDGLR</sequence>
<reference evidence="3" key="1">
    <citation type="submission" date="2021-08" db="EMBL/GenBank/DDBJ databases">
        <title>WGS assembly of Ceratopteris richardii.</title>
        <authorList>
            <person name="Marchant D.B."/>
            <person name="Chen G."/>
            <person name="Jenkins J."/>
            <person name="Shu S."/>
            <person name="Leebens-Mack J."/>
            <person name="Grimwood J."/>
            <person name="Schmutz J."/>
            <person name="Soltis P."/>
            <person name="Soltis D."/>
            <person name="Chen Z.-H."/>
        </authorList>
    </citation>
    <scope>NUCLEOTIDE SEQUENCE</scope>
    <source>
        <strain evidence="3">Whitten #5841</strain>
        <tissue evidence="3">Leaf</tissue>
    </source>
</reference>
<comment type="caution">
    <text evidence="3">The sequence shown here is derived from an EMBL/GenBank/DDBJ whole genome shotgun (WGS) entry which is preliminary data.</text>
</comment>
<keyword evidence="4" id="KW-1185">Reference proteome</keyword>
<keyword evidence="2" id="KW-0812">Transmembrane</keyword>
<name>A0A8T2QGY0_CERRI</name>
<feature type="region of interest" description="Disordered" evidence="1">
    <location>
        <begin position="61"/>
        <end position="90"/>
    </location>
</feature>
<feature type="compositionally biased region" description="Basic residues" evidence="1">
    <location>
        <begin position="61"/>
        <end position="74"/>
    </location>
</feature>
<accession>A0A8T2QGY0</accession>
<organism evidence="3 4">
    <name type="scientific">Ceratopteris richardii</name>
    <name type="common">Triangle waterfern</name>
    <dbReference type="NCBI Taxonomy" id="49495"/>
    <lineage>
        <taxon>Eukaryota</taxon>
        <taxon>Viridiplantae</taxon>
        <taxon>Streptophyta</taxon>
        <taxon>Embryophyta</taxon>
        <taxon>Tracheophyta</taxon>
        <taxon>Polypodiopsida</taxon>
        <taxon>Polypodiidae</taxon>
        <taxon>Polypodiales</taxon>
        <taxon>Pteridineae</taxon>
        <taxon>Pteridaceae</taxon>
        <taxon>Parkerioideae</taxon>
        <taxon>Ceratopteris</taxon>
    </lineage>
</organism>
<feature type="compositionally biased region" description="Polar residues" evidence="1">
    <location>
        <begin position="81"/>
        <end position="90"/>
    </location>
</feature>
<evidence type="ECO:0000313" key="4">
    <source>
        <dbReference type="Proteomes" id="UP000825935"/>
    </source>
</evidence>
<evidence type="ECO:0000256" key="1">
    <source>
        <dbReference type="SAM" id="MobiDB-lite"/>
    </source>
</evidence>
<proteinExistence type="predicted"/>
<keyword evidence="2" id="KW-1133">Transmembrane helix</keyword>
<keyword evidence="2" id="KW-0472">Membrane</keyword>
<feature type="transmembrane region" description="Helical" evidence="2">
    <location>
        <begin position="12"/>
        <end position="33"/>
    </location>
</feature>
<evidence type="ECO:0000256" key="2">
    <source>
        <dbReference type="SAM" id="Phobius"/>
    </source>
</evidence>
<dbReference type="EMBL" id="CM035440">
    <property type="protein sequence ID" value="KAH7282825.1"/>
    <property type="molecule type" value="Genomic_DNA"/>
</dbReference>
<gene>
    <name evidence="3" type="ORF">KP509_35G049100</name>
</gene>